<evidence type="ECO:0000259" key="4">
    <source>
        <dbReference type="Pfam" id="PF08585"/>
    </source>
</evidence>
<dbReference type="PANTHER" id="PTHR14790:SF15">
    <property type="entry name" value="RECQ-MEDIATED GENOME INSTABILITY PROTEIN 1"/>
    <property type="match status" value="1"/>
</dbReference>
<dbReference type="STRING" id="4846.A0A367K4K2"/>
<dbReference type="Proteomes" id="UP000253551">
    <property type="component" value="Unassembled WGS sequence"/>
</dbReference>
<feature type="non-terminal residue" evidence="5">
    <location>
        <position position="513"/>
    </location>
</feature>
<evidence type="ECO:0000313" key="5">
    <source>
        <dbReference type="EMBL" id="RCH97192.1"/>
    </source>
</evidence>
<keyword evidence="6" id="KW-1185">Reference proteome</keyword>
<dbReference type="Pfam" id="PF08585">
    <property type="entry name" value="RMI1_N_C"/>
    <property type="match status" value="1"/>
</dbReference>
<dbReference type="InterPro" id="IPR013894">
    <property type="entry name" value="RMI1_OB"/>
</dbReference>
<comment type="similarity">
    <text evidence="1">Belongs to the RMI1 family.</text>
</comment>
<feature type="compositionally biased region" description="Polar residues" evidence="3">
    <location>
        <begin position="311"/>
        <end position="339"/>
    </location>
</feature>
<accession>A0A367K4K2</accession>
<protein>
    <recommendedName>
        <fullName evidence="2">RecQ-mediated genome instability protein 1</fullName>
    </recommendedName>
</protein>
<gene>
    <name evidence="5" type="ORF">CU098_010240</name>
</gene>
<dbReference type="OrthoDB" id="341511at2759"/>
<dbReference type="GO" id="GO:0031422">
    <property type="term" value="C:RecQ family helicase-topoisomerase III complex"/>
    <property type="evidence" value="ECO:0007669"/>
    <property type="project" value="TreeGrafter"/>
</dbReference>
<dbReference type="GO" id="GO:0000724">
    <property type="term" value="P:double-strand break repair via homologous recombination"/>
    <property type="evidence" value="ECO:0007669"/>
    <property type="project" value="TreeGrafter"/>
</dbReference>
<dbReference type="GO" id="GO:0016604">
    <property type="term" value="C:nuclear body"/>
    <property type="evidence" value="ECO:0007669"/>
    <property type="project" value="TreeGrafter"/>
</dbReference>
<comment type="caution">
    <text evidence="5">The sequence shown here is derived from an EMBL/GenBank/DDBJ whole genome shotgun (WGS) entry which is preliminary data.</text>
</comment>
<proteinExistence type="inferred from homology"/>
<evidence type="ECO:0000256" key="1">
    <source>
        <dbReference type="ARBA" id="ARBA00006395"/>
    </source>
</evidence>
<feature type="region of interest" description="Disordered" evidence="3">
    <location>
        <begin position="311"/>
        <end position="348"/>
    </location>
</feature>
<reference evidence="5 6" key="1">
    <citation type="journal article" date="2018" name="G3 (Bethesda)">
        <title>Phylogenetic and Phylogenomic Definition of Rhizopus Species.</title>
        <authorList>
            <person name="Gryganskyi A.P."/>
            <person name="Golan J."/>
            <person name="Dolatabadi S."/>
            <person name="Mondo S."/>
            <person name="Robb S."/>
            <person name="Idnurm A."/>
            <person name="Muszewska A."/>
            <person name="Steczkiewicz K."/>
            <person name="Masonjones S."/>
            <person name="Liao H.L."/>
            <person name="Gajdeczka M.T."/>
            <person name="Anike F."/>
            <person name="Vuek A."/>
            <person name="Anishchenko I.M."/>
            <person name="Voigt K."/>
            <person name="de Hoog G.S."/>
            <person name="Smith M.E."/>
            <person name="Heitman J."/>
            <person name="Vilgalys R."/>
            <person name="Stajich J.E."/>
        </authorList>
    </citation>
    <scope>NUCLEOTIDE SEQUENCE [LARGE SCALE GENOMIC DNA]</scope>
    <source>
        <strain evidence="5 6">LSU 92-RS-03</strain>
    </source>
</reference>
<evidence type="ECO:0000256" key="2">
    <source>
        <dbReference type="ARBA" id="ARBA00018987"/>
    </source>
</evidence>
<feature type="domain" description="RecQ mediated genome instability protein 1 OB-fold" evidence="4">
    <location>
        <begin position="84"/>
        <end position="165"/>
    </location>
</feature>
<dbReference type="GO" id="GO:0000712">
    <property type="term" value="P:resolution of meiotic recombination intermediates"/>
    <property type="evidence" value="ECO:0007669"/>
    <property type="project" value="TreeGrafter"/>
</dbReference>
<sequence>MSIETIPYILKRKCKDRTGIRITDEYLGSFWNHTPRPAPDSEEAYNQLVNDFLSKSLDRTSEPVIPTGFGQSERDTFPPGQLRHGGGVVLQIQDTVDIRQSSLSQLNSITNNGPVRQVYALKNQDEITLSRGMLRWTLTDGKHQIQAMEIETIPELSLMTPFGCKESVKVLGGQVPELFGGDMVKETIHRLEERVGIESTTTTPITTTTTTATTTTTTIQQPLPVSRNERIPEDDLFDDDFDYAQLENMELDRVEQQQQQQQDTLMDEIPSDSSLFDEDLNIVPPTDVLKKIPSDSDSDVFEDATDTIHRQAQPSISSTRTVISSLSKKARSAPSSSESQPRKKIDLKRQSDTFKSSITLADTVDLTVGDYAQSTQAEIEDVSWIDSSVWDDLSEATKEKESNDDGTYVDSQGKTHITFIKLQQTLKAMENDDYRSDIPESVIVRVKCVQFGKLVTSNRLYSLVLYFDDPDQPTGNPIQVIFSNDILTTLLNARRQDVVNVNAAGGQKAVLRQ</sequence>
<dbReference type="InterPro" id="IPR042470">
    <property type="entry name" value="RMI1_N_C_sf"/>
</dbReference>
<dbReference type="AlphaFoldDB" id="A0A367K4K2"/>
<dbReference type="EMBL" id="PJQM01002212">
    <property type="protein sequence ID" value="RCH97192.1"/>
    <property type="molecule type" value="Genomic_DNA"/>
</dbReference>
<dbReference type="Gene3D" id="2.40.50.770">
    <property type="entry name" value="RecQ-mediated genome instability protein Rmi1, C-terminal domain"/>
    <property type="match status" value="1"/>
</dbReference>
<evidence type="ECO:0000313" key="6">
    <source>
        <dbReference type="Proteomes" id="UP000253551"/>
    </source>
</evidence>
<organism evidence="5 6">
    <name type="scientific">Rhizopus stolonifer</name>
    <name type="common">Rhizopus nigricans</name>
    <dbReference type="NCBI Taxonomy" id="4846"/>
    <lineage>
        <taxon>Eukaryota</taxon>
        <taxon>Fungi</taxon>
        <taxon>Fungi incertae sedis</taxon>
        <taxon>Mucoromycota</taxon>
        <taxon>Mucoromycotina</taxon>
        <taxon>Mucoromycetes</taxon>
        <taxon>Mucorales</taxon>
        <taxon>Mucorineae</taxon>
        <taxon>Rhizopodaceae</taxon>
        <taxon>Rhizopus</taxon>
    </lineage>
</organism>
<evidence type="ECO:0000256" key="3">
    <source>
        <dbReference type="SAM" id="MobiDB-lite"/>
    </source>
</evidence>
<dbReference type="PANTHER" id="PTHR14790">
    <property type="entry name" value="RECQ-MEDIATED GENOME INSTABILITY PROTEIN 1 RMI1"/>
    <property type="match status" value="1"/>
</dbReference>
<name>A0A367K4K2_RHIST</name>